<dbReference type="CDD" id="cd06260">
    <property type="entry name" value="DUF820-like"/>
    <property type="match status" value="1"/>
</dbReference>
<feature type="domain" description="Putative restriction endonuclease" evidence="1">
    <location>
        <begin position="27"/>
        <end position="181"/>
    </location>
</feature>
<protein>
    <submittedName>
        <fullName evidence="2">Uma2 family endonuclease</fullName>
    </submittedName>
</protein>
<accession>A0A6M8BEM5</accession>
<organism evidence="2 3">
    <name type="scientific">Thermoleptolyngbya sichuanensis A183</name>
    <dbReference type="NCBI Taxonomy" id="2737172"/>
    <lineage>
        <taxon>Bacteria</taxon>
        <taxon>Bacillati</taxon>
        <taxon>Cyanobacteriota</taxon>
        <taxon>Cyanophyceae</taxon>
        <taxon>Oculatellales</taxon>
        <taxon>Oculatellaceae</taxon>
        <taxon>Thermoleptolyngbya</taxon>
        <taxon>Thermoleptolyngbya sichuanensis</taxon>
    </lineage>
</organism>
<dbReference type="PANTHER" id="PTHR47152:SF4">
    <property type="entry name" value="SLR0445 PROTEIN"/>
    <property type="match status" value="1"/>
</dbReference>
<dbReference type="EMBL" id="CP053661">
    <property type="protein sequence ID" value="QKD82686.1"/>
    <property type="molecule type" value="Genomic_DNA"/>
</dbReference>
<keyword evidence="3" id="KW-1185">Reference proteome</keyword>
<dbReference type="SUPFAM" id="SSF52980">
    <property type="entry name" value="Restriction endonuclease-like"/>
    <property type="match status" value="1"/>
</dbReference>
<dbReference type="GO" id="GO:0004519">
    <property type="term" value="F:endonuclease activity"/>
    <property type="evidence" value="ECO:0007669"/>
    <property type="project" value="UniProtKB-KW"/>
</dbReference>
<dbReference type="PANTHER" id="PTHR47152">
    <property type="entry name" value="SLR2084 PROTEIN-RELATED"/>
    <property type="match status" value="1"/>
</dbReference>
<evidence type="ECO:0000259" key="1">
    <source>
        <dbReference type="Pfam" id="PF05685"/>
    </source>
</evidence>
<dbReference type="InterPro" id="IPR011335">
    <property type="entry name" value="Restrct_endonuc-II-like"/>
</dbReference>
<dbReference type="InterPro" id="IPR008538">
    <property type="entry name" value="Uma2"/>
</dbReference>
<dbReference type="KEGG" id="theu:HPC62_11290"/>
<evidence type="ECO:0000313" key="3">
    <source>
        <dbReference type="Proteomes" id="UP000505210"/>
    </source>
</evidence>
<dbReference type="Proteomes" id="UP000505210">
    <property type="component" value="Chromosome"/>
</dbReference>
<keyword evidence="2" id="KW-0540">Nuclease</keyword>
<dbReference type="InterPro" id="IPR012296">
    <property type="entry name" value="Nuclease_put_TT1808"/>
</dbReference>
<name>A0A6M8BEM5_9CYAN</name>
<keyword evidence="2" id="KW-0378">Hydrolase</keyword>
<gene>
    <name evidence="2" type="ORF">HPC62_11290</name>
</gene>
<dbReference type="RefSeq" id="WP_172355703.1">
    <property type="nucleotide sequence ID" value="NZ_CP053661.1"/>
</dbReference>
<dbReference type="Gene3D" id="3.90.1570.10">
    <property type="entry name" value="tt1808, chain A"/>
    <property type="match status" value="1"/>
</dbReference>
<proteinExistence type="predicted"/>
<dbReference type="Pfam" id="PF05685">
    <property type="entry name" value="Uma2"/>
    <property type="match status" value="1"/>
</dbReference>
<reference evidence="2 3" key="1">
    <citation type="submission" date="2020-05" db="EMBL/GenBank/DDBJ databases">
        <title>Complete genome sequence of of a novel Thermoleptolyngbya strain isolated from hot springs of Ganzi, Sichuan China.</title>
        <authorList>
            <person name="Tang J."/>
            <person name="Daroch M."/>
            <person name="Li L."/>
            <person name="Waleron K."/>
            <person name="Waleron M."/>
            <person name="Waleron M."/>
        </authorList>
    </citation>
    <scope>NUCLEOTIDE SEQUENCE [LARGE SCALE GENOMIC DNA]</scope>
    <source>
        <strain evidence="2 3">PKUAC-SCTA183</strain>
    </source>
</reference>
<sequence>MQLLDDLATHWQIEDPEEQRLISNVSWAQYETLLAERGDSLAYRVNYLDGILEIVAPSRRHESRKTRIGTLLEIYFLEAEIEYFPTGSTTFRQAQQQVGLEPDESYCIGSEKEIPDLAIEVIITSGGMNRLERFRRLGISEVWFWQGDRFSIYHLREQVPESFLQTAGYELVQHSELLPELDVEFLNECVRNPSPLAAAKAFRQSVRQQMGLNEGDRPS</sequence>
<evidence type="ECO:0000313" key="2">
    <source>
        <dbReference type="EMBL" id="QKD82686.1"/>
    </source>
</evidence>
<dbReference type="AlphaFoldDB" id="A0A6M8BEM5"/>
<keyword evidence="2" id="KW-0255">Endonuclease</keyword>